<gene>
    <name evidence="15" type="ORF">SAMN04490194_0277</name>
</gene>
<dbReference type="AlphaFoldDB" id="A0A1H5AER6"/>
<evidence type="ECO:0000256" key="4">
    <source>
        <dbReference type="ARBA" id="ARBA00022475"/>
    </source>
</evidence>
<comment type="similarity">
    <text evidence="12">Belongs to the cytochrome b561 family.</text>
</comment>
<evidence type="ECO:0000256" key="7">
    <source>
        <dbReference type="ARBA" id="ARBA00022723"/>
    </source>
</evidence>
<keyword evidence="10" id="KW-0408">Iron</keyword>
<feature type="domain" description="Cytochrome b561 bacterial/Ni-hydrogenase" evidence="14">
    <location>
        <begin position="11"/>
        <end position="168"/>
    </location>
</feature>
<dbReference type="PANTHER" id="PTHR30529:SF7">
    <property type="entry name" value="CYTOCHROME B561 BACTERIAL_NI-HYDROGENASE DOMAIN-CONTAINING PROTEIN"/>
    <property type="match status" value="1"/>
</dbReference>
<keyword evidence="7" id="KW-0479">Metal-binding</keyword>
<dbReference type="GO" id="GO:0020037">
    <property type="term" value="F:heme binding"/>
    <property type="evidence" value="ECO:0007669"/>
    <property type="project" value="TreeGrafter"/>
</dbReference>
<feature type="transmembrane region" description="Helical" evidence="13">
    <location>
        <begin position="86"/>
        <end position="107"/>
    </location>
</feature>
<keyword evidence="9 13" id="KW-1133">Transmembrane helix</keyword>
<evidence type="ECO:0000256" key="1">
    <source>
        <dbReference type="ARBA" id="ARBA00001970"/>
    </source>
</evidence>
<evidence type="ECO:0000256" key="8">
    <source>
        <dbReference type="ARBA" id="ARBA00022982"/>
    </source>
</evidence>
<comment type="cofactor">
    <cofactor evidence="1">
        <name>heme b</name>
        <dbReference type="ChEBI" id="CHEBI:60344"/>
    </cofactor>
</comment>
<sequence>MTVLGYSTQRVWLHWLSAAVIVWTLISGFFVACVDVSPQLAQWVAFLNVSLTTVFIPFFVWRLFIFASHARHISVRAFSFMEKLGLFAHTLIYLIVSIVLVTGVLMMDRPIDVFGLVEITQPLSDPELISRFLVIHVWACVVLSLLIVLHVGAVVVHELCGHRVLRRMSLCSIVRSERPE</sequence>
<keyword evidence="3" id="KW-0813">Transport</keyword>
<dbReference type="InterPro" id="IPR011577">
    <property type="entry name" value="Cyt_b561_bac/Ni-Hgenase"/>
</dbReference>
<accession>A0A1H5AER6</accession>
<evidence type="ECO:0000256" key="11">
    <source>
        <dbReference type="ARBA" id="ARBA00023136"/>
    </source>
</evidence>
<evidence type="ECO:0000256" key="12">
    <source>
        <dbReference type="ARBA" id="ARBA00037975"/>
    </source>
</evidence>
<organism evidence="15 16">
    <name type="scientific">Pseudomonas migulae</name>
    <dbReference type="NCBI Taxonomy" id="78543"/>
    <lineage>
        <taxon>Bacteria</taxon>
        <taxon>Pseudomonadati</taxon>
        <taxon>Pseudomonadota</taxon>
        <taxon>Gammaproteobacteria</taxon>
        <taxon>Pseudomonadales</taxon>
        <taxon>Pseudomonadaceae</taxon>
        <taxon>Pseudomonas</taxon>
    </lineage>
</organism>
<evidence type="ECO:0000259" key="14">
    <source>
        <dbReference type="Pfam" id="PF01292"/>
    </source>
</evidence>
<dbReference type="GO" id="GO:0009055">
    <property type="term" value="F:electron transfer activity"/>
    <property type="evidence" value="ECO:0007669"/>
    <property type="project" value="InterPro"/>
</dbReference>
<feature type="transmembrane region" description="Helical" evidence="13">
    <location>
        <begin position="43"/>
        <end position="65"/>
    </location>
</feature>
<evidence type="ECO:0000256" key="10">
    <source>
        <dbReference type="ARBA" id="ARBA00023004"/>
    </source>
</evidence>
<keyword evidence="8" id="KW-0249">Electron transport</keyword>
<dbReference type="RefSeq" id="WP_084323145.1">
    <property type="nucleotide sequence ID" value="NZ_FNTY01000001.1"/>
</dbReference>
<evidence type="ECO:0000256" key="6">
    <source>
        <dbReference type="ARBA" id="ARBA00022692"/>
    </source>
</evidence>
<dbReference type="InterPro" id="IPR052168">
    <property type="entry name" value="Cytochrome_b561_oxidase"/>
</dbReference>
<protein>
    <submittedName>
        <fullName evidence="15">Cytochrome b561</fullName>
    </submittedName>
</protein>
<feature type="transmembrane region" description="Helical" evidence="13">
    <location>
        <begin position="12"/>
        <end position="31"/>
    </location>
</feature>
<evidence type="ECO:0000256" key="13">
    <source>
        <dbReference type="SAM" id="Phobius"/>
    </source>
</evidence>
<evidence type="ECO:0000256" key="9">
    <source>
        <dbReference type="ARBA" id="ARBA00022989"/>
    </source>
</evidence>
<keyword evidence="6 13" id="KW-0812">Transmembrane</keyword>
<feature type="transmembrane region" description="Helical" evidence="13">
    <location>
        <begin position="133"/>
        <end position="160"/>
    </location>
</feature>
<dbReference type="GO" id="GO:0005886">
    <property type="term" value="C:plasma membrane"/>
    <property type="evidence" value="ECO:0007669"/>
    <property type="project" value="UniProtKB-SubCell"/>
</dbReference>
<dbReference type="GO" id="GO:0046872">
    <property type="term" value="F:metal ion binding"/>
    <property type="evidence" value="ECO:0007669"/>
    <property type="project" value="UniProtKB-KW"/>
</dbReference>
<evidence type="ECO:0000313" key="15">
    <source>
        <dbReference type="EMBL" id="SED40060.1"/>
    </source>
</evidence>
<evidence type="ECO:0000256" key="2">
    <source>
        <dbReference type="ARBA" id="ARBA00004651"/>
    </source>
</evidence>
<proteinExistence type="inferred from homology"/>
<evidence type="ECO:0000313" key="16">
    <source>
        <dbReference type="Proteomes" id="UP000198985"/>
    </source>
</evidence>
<keyword evidence="11 13" id="KW-0472">Membrane</keyword>
<dbReference type="SUPFAM" id="SSF81342">
    <property type="entry name" value="Transmembrane di-heme cytochromes"/>
    <property type="match status" value="1"/>
</dbReference>
<dbReference type="PANTHER" id="PTHR30529">
    <property type="entry name" value="CYTOCHROME B561"/>
    <property type="match status" value="1"/>
</dbReference>
<reference evidence="15 16" key="1">
    <citation type="submission" date="2016-10" db="EMBL/GenBank/DDBJ databases">
        <authorList>
            <person name="de Groot N.N."/>
        </authorList>
    </citation>
    <scope>NUCLEOTIDE SEQUENCE [LARGE SCALE GENOMIC DNA]</scope>
    <source>
        <strain evidence="15 16">BS3662</strain>
    </source>
</reference>
<keyword evidence="4" id="KW-1003">Cell membrane</keyword>
<keyword evidence="5" id="KW-0349">Heme</keyword>
<dbReference type="EMBL" id="FNTY01000001">
    <property type="protein sequence ID" value="SED40060.1"/>
    <property type="molecule type" value="Genomic_DNA"/>
</dbReference>
<dbReference type="Proteomes" id="UP000198985">
    <property type="component" value="Unassembled WGS sequence"/>
</dbReference>
<evidence type="ECO:0000256" key="5">
    <source>
        <dbReference type="ARBA" id="ARBA00022617"/>
    </source>
</evidence>
<dbReference type="GO" id="GO:0022904">
    <property type="term" value="P:respiratory electron transport chain"/>
    <property type="evidence" value="ECO:0007669"/>
    <property type="project" value="InterPro"/>
</dbReference>
<evidence type="ECO:0000256" key="3">
    <source>
        <dbReference type="ARBA" id="ARBA00022448"/>
    </source>
</evidence>
<comment type="subcellular location">
    <subcellularLocation>
        <location evidence="2">Cell membrane</location>
        <topology evidence="2">Multi-pass membrane protein</topology>
    </subcellularLocation>
</comment>
<name>A0A1H5AER6_9PSED</name>
<dbReference type="InterPro" id="IPR016174">
    <property type="entry name" value="Di-haem_cyt_TM"/>
</dbReference>
<dbReference type="Pfam" id="PF01292">
    <property type="entry name" value="Ni_hydr_CYTB"/>
    <property type="match status" value="1"/>
</dbReference>